<evidence type="ECO:0000313" key="1">
    <source>
        <dbReference type="EMBL" id="GMT33581.1"/>
    </source>
</evidence>
<proteinExistence type="predicted"/>
<evidence type="ECO:0000313" key="2">
    <source>
        <dbReference type="Proteomes" id="UP001432322"/>
    </source>
</evidence>
<gene>
    <name evidence="1" type="ORF">PFISCL1PPCAC_24878</name>
</gene>
<accession>A0AAV5WNK0</accession>
<organism evidence="1 2">
    <name type="scientific">Pristionchus fissidentatus</name>
    <dbReference type="NCBI Taxonomy" id="1538716"/>
    <lineage>
        <taxon>Eukaryota</taxon>
        <taxon>Metazoa</taxon>
        <taxon>Ecdysozoa</taxon>
        <taxon>Nematoda</taxon>
        <taxon>Chromadorea</taxon>
        <taxon>Rhabditida</taxon>
        <taxon>Rhabditina</taxon>
        <taxon>Diplogasteromorpha</taxon>
        <taxon>Diplogasteroidea</taxon>
        <taxon>Neodiplogasteridae</taxon>
        <taxon>Pristionchus</taxon>
    </lineage>
</organism>
<protein>
    <submittedName>
        <fullName evidence="1">Uncharacterized protein</fullName>
    </submittedName>
</protein>
<feature type="non-terminal residue" evidence="1">
    <location>
        <position position="1"/>
    </location>
</feature>
<sequence length="150" mass="15697">HDLVSTLPSSIFPFFPFSHVDMSIGNPSIERGTLTIEGPGERVSYSGCLIGSSSSSSVFDTSVFFPVSIVSLPSSSCLIALSTSVPSSWGETREPSNFMGSGGGGGGNGTRWSTHHNSLPFTFPSLNFSSSFSHLSFSSFTVSSSPQVSI</sequence>
<name>A0AAV5WNK0_9BILA</name>
<comment type="caution">
    <text evidence="1">The sequence shown here is derived from an EMBL/GenBank/DDBJ whole genome shotgun (WGS) entry which is preliminary data.</text>
</comment>
<feature type="non-terminal residue" evidence="1">
    <location>
        <position position="150"/>
    </location>
</feature>
<reference evidence="1" key="1">
    <citation type="submission" date="2023-10" db="EMBL/GenBank/DDBJ databases">
        <title>Genome assembly of Pristionchus species.</title>
        <authorList>
            <person name="Yoshida K."/>
            <person name="Sommer R.J."/>
        </authorList>
    </citation>
    <scope>NUCLEOTIDE SEQUENCE</scope>
    <source>
        <strain evidence="1">RS5133</strain>
    </source>
</reference>
<dbReference type="AlphaFoldDB" id="A0AAV5WNK0"/>
<dbReference type="EMBL" id="BTSY01000006">
    <property type="protein sequence ID" value="GMT33581.1"/>
    <property type="molecule type" value="Genomic_DNA"/>
</dbReference>
<keyword evidence="2" id="KW-1185">Reference proteome</keyword>
<dbReference type="Proteomes" id="UP001432322">
    <property type="component" value="Unassembled WGS sequence"/>
</dbReference>